<sequence length="269" mass="30909">MTELQANDQAPDDIYKRADQSLYTSKKNGRDTITVDGVPQQLEDDSKQESYAYFVRGIYDTVVGTDARRRANELTLRRYDRKQQVWMVPHQDHLNIDTRIELMRDALVNSRCQSIVMALSVANFLDQAAADKLVAFFNSPNGPEVMYIELDRVPVIDLLIPMAEFYRKNGIKIVLTQIGSNRHFEAINASLQYIDGIKLSIQEAGQTLAPELLRKNIKFWGDIAKNWNVEFILDGVIDDSMLTWLHEQDYIDYLEGDYLSKPELPLLMS</sequence>
<comment type="caution">
    <text evidence="1">The sequence shown here is derived from an EMBL/GenBank/DDBJ whole genome shotgun (WGS) entry which is preliminary data.</text>
</comment>
<organism evidence="1 2">
    <name type="scientific">Loigolactobacillus jiayinensis</name>
    <dbReference type="NCBI Taxonomy" id="2486016"/>
    <lineage>
        <taxon>Bacteria</taxon>
        <taxon>Bacillati</taxon>
        <taxon>Bacillota</taxon>
        <taxon>Bacilli</taxon>
        <taxon>Lactobacillales</taxon>
        <taxon>Lactobacillaceae</taxon>
        <taxon>Loigolactobacillus</taxon>
    </lineage>
</organism>
<dbReference type="InterPro" id="IPR035919">
    <property type="entry name" value="EAL_sf"/>
</dbReference>
<evidence type="ECO:0000313" key="2">
    <source>
        <dbReference type="Proteomes" id="UP001596289"/>
    </source>
</evidence>
<reference evidence="2" key="1">
    <citation type="journal article" date="2019" name="Int. J. Syst. Evol. Microbiol.">
        <title>The Global Catalogue of Microorganisms (GCM) 10K type strain sequencing project: providing services to taxonomists for standard genome sequencing and annotation.</title>
        <authorList>
            <consortium name="The Broad Institute Genomics Platform"/>
            <consortium name="The Broad Institute Genome Sequencing Center for Infectious Disease"/>
            <person name="Wu L."/>
            <person name="Ma J."/>
        </authorList>
    </citation>
    <scope>NUCLEOTIDE SEQUENCE [LARGE SCALE GENOMIC DNA]</scope>
    <source>
        <strain evidence="2">CCM 8904</strain>
    </source>
</reference>
<proteinExistence type="predicted"/>
<gene>
    <name evidence="1" type="ORF">ACFQGP_01940</name>
</gene>
<name>A0ABW1RA13_9LACO</name>
<dbReference type="RefSeq" id="WP_125551874.1">
    <property type="nucleotide sequence ID" value="NZ_JBHSSL010000016.1"/>
</dbReference>
<protein>
    <submittedName>
        <fullName evidence="1">EAL domain-containing protein</fullName>
    </submittedName>
</protein>
<dbReference type="SUPFAM" id="SSF141868">
    <property type="entry name" value="EAL domain-like"/>
    <property type="match status" value="1"/>
</dbReference>
<dbReference type="Gene3D" id="3.20.20.450">
    <property type="entry name" value="EAL domain"/>
    <property type="match status" value="1"/>
</dbReference>
<accession>A0ABW1RA13</accession>
<evidence type="ECO:0000313" key="1">
    <source>
        <dbReference type="EMBL" id="MFC6169336.1"/>
    </source>
</evidence>
<dbReference type="EMBL" id="JBHSSL010000016">
    <property type="protein sequence ID" value="MFC6169336.1"/>
    <property type="molecule type" value="Genomic_DNA"/>
</dbReference>
<keyword evidence="2" id="KW-1185">Reference proteome</keyword>
<dbReference type="Proteomes" id="UP001596289">
    <property type="component" value="Unassembled WGS sequence"/>
</dbReference>